<comment type="caution">
    <text evidence="2">The sequence shown here is derived from an EMBL/GenBank/DDBJ whole genome shotgun (WGS) entry which is preliminary data.</text>
</comment>
<protein>
    <submittedName>
        <fullName evidence="2">Uncharacterized protein</fullName>
    </submittedName>
</protein>
<evidence type="ECO:0000313" key="3">
    <source>
        <dbReference type="Proteomes" id="UP001279734"/>
    </source>
</evidence>
<dbReference type="PANTHER" id="PTHR33386:SF5">
    <property type="entry name" value="OS02G0740600 PROTEIN"/>
    <property type="match status" value="1"/>
</dbReference>
<gene>
    <name evidence="2" type="ORF">Nepgr_032985</name>
</gene>
<keyword evidence="3" id="KW-1185">Reference proteome</keyword>
<proteinExistence type="predicted"/>
<feature type="region of interest" description="Disordered" evidence="1">
    <location>
        <begin position="16"/>
        <end position="35"/>
    </location>
</feature>
<evidence type="ECO:0000256" key="1">
    <source>
        <dbReference type="SAM" id="MobiDB-lite"/>
    </source>
</evidence>
<reference evidence="2" key="1">
    <citation type="submission" date="2023-05" db="EMBL/GenBank/DDBJ databases">
        <title>Nepenthes gracilis genome sequencing.</title>
        <authorList>
            <person name="Fukushima K."/>
        </authorList>
    </citation>
    <scope>NUCLEOTIDE SEQUENCE</scope>
    <source>
        <strain evidence="2">SING2019-196</strain>
    </source>
</reference>
<dbReference type="EMBL" id="BSYO01000039">
    <property type="protein sequence ID" value="GMH31142.1"/>
    <property type="molecule type" value="Genomic_DNA"/>
</dbReference>
<feature type="compositionally biased region" description="Basic and acidic residues" evidence="1">
    <location>
        <begin position="22"/>
        <end position="34"/>
    </location>
</feature>
<dbReference type="PANTHER" id="PTHR33386">
    <property type="entry name" value="OS02G0740600 PROTEIN"/>
    <property type="match status" value="1"/>
</dbReference>
<evidence type="ECO:0000313" key="2">
    <source>
        <dbReference type="EMBL" id="GMH31142.1"/>
    </source>
</evidence>
<name>A0AAD3TLW8_NEPGR</name>
<sequence>MAAGDSYGNSWADQWDLNNNADHTDHQHKEDKSFTKKYSQKFGEGLNKTKDAASAGMDKTKTAATKGMKKVKEGASVGLYWIKEKYRKTTHKFDFVSVW</sequence>
<organism evidence="2 3">
    <name type="scientific">Nepenthes gracilis</name>
    <name type="common">Slender pitcher plant</name>
    <dbReference type="NCBI Taxonomy" id="150966"/>
    <lineage>
        <taxon>Eukaryota</taxon>
        <taxon>Viridiplantae</taxon>
        <taxon>Streptophyta</taxon>
        <taxon>Embryophyta</taxon>
        <taxon>Tracheophyta</taxon>
        <taxon>Spermatophyta</taxon>
        <taxon>Magnoliopsida</taxon>
        <taxon>eudicotyledons</taxon>
        <taxon>Gunneridae</taxon>
        <taxon>Pentapetalae</taxon>
        <taxon>Caryophyllales</taxon>
        <taxon>Nepenthaceae</taxon>
        <taxon>Nepenthes</taxon>
    </lineage>
</organism>
<dbReference type="Proteomes" id="UP001279734">
    <property type="component" value="Unassembled WGS sequence"/>
</dbReference>
<accession>A0AAD3TLW8</accession>
<dbReference type="AlphaFoldDB" id="A0AAD3TLW8"/>